<proteinExistence type="predicted"/>
<protein>
    <submittedName>
        <fullName evidence="2">Uncharacterized protein</fullName>
    </submittedName>
</protein>
<keyword evidence="3" id="KW-1185">Reference proteome</keyword>
<feature type="region of interest" description="Disordered" evidence="1">
    <location>
        <begin position="129"/>
        <end position="166"/>
    </location>
</feature>
<reference evidence="2 3" key="1">
    <citation type="submission" date="2019-05" db="EMBL/GenBank/DDBJ databases">
        <title>Microbulbifer harenosus sp. nov., an alginate-degrading bacterium isolated from coastal sand.</title>
        <authorList>
            <person name="Huang H."/>
            <person name="Mo K."/>
            <person name="Bao S."/>
        </authorList>
    </citation>
    <scope>NUCLEOTIDE SEQUENCE [LARGE SCALE GENOMIC DNA]</scope>
    <source>
        <strain evidence="2 3">HB161719</strain>
    </source>
</reference>
<evidence type="ECO:0000313" key="2">
    <source>
        <dbReference type="EMBL" id="TLM76714.1"/>
    </source>
</evidence>
<dbReference type="RefSeq" id="WP_138236032.1">
    <property type="nucleotide sequence ID" value="NZ_CP185860.1"/>
</dbReference>
<gene>
    <name evidence="2" type="ORF">FDY93_12165</name>
</gene>
<accession>A0ABY2UGM5</accession>
<comment type="caution">
    <text evidence="2">The sequence shown here is derived from an EMBL/GenBank/DDBJ whole genome shotgun (WGS) entry which is preliminary data.</text>
</comment>
<evidence type="ECO:0000313" key="3">
    <source>
        <dbReference type="Proteomes" id="UP000306791"/>
    </source>
</evidence>
<feature type="compositionally biased region" description="Basic and acidic residues" evidence="1">
    <location>
        <begin position="86"/>
        <end position="98"/>
    </location>
</feature>
<feature type="region of interest" description="Disordered" evidence="1">
    <location>
        <begin position="78"/>
        <end position="108"/>
    </location>
</feature>
<organism evidence="2 3">
    <name type="scientific">Microbulbifer harenosus</name>
    <dbReference type="NCBI Taxonomy" id="2576840"/>
    <lineage>
        <taxon>Bacteria</taxon>
        <taxon>Pseudomonadati</taxon>
        <taxon>Pseudomonadota</taxon>
        <taxon>Gammaproteobacteria</taxon>
        <taxon>Cellvibrionales</taxon>
        <taxon>Microbulbiferaceae</taxon>
        <taxon>Microbulbifer</taxon>
    </lineage>
</organism>
<evidence type="ECO:0000256" key="1">
    <source>
        <dbReference type="SAM" id="MobiDB-lite"/>
    </source>
</evidence>
<sequence>MSDSTYSVIFRGDLQPGYTVADVKANFARLFRLGPAAVDKLFSGRPLAIKKGLRQAQAEQLVATLAKLGAQSSLKAEAEPAVVARPEPESVLKPESGDRPVAAQPSAESGLSLAPMEGYLLREHERARQEPVQVPVSHLSLKPAEGNLVESSERKQETPPPVAVPDWKLANHITGKAIFKVQD</sequence>
<dbReference type="EMBL" id="VANI01000012">
    <property type="protein sequence ID" value="TLM76714.1"/>
    <property type="molecule type" value="Genomic_DNA"/>
</dbReference>
<name>A0ABY2UGM5_9GAMM</name>
<dbReference type="Proteomes" id="UP000306791">
    <property type="component" value="Unassembled WGS sequence"/>
</dbReference>